<dbReference type="GeneID" id="25287264"/>
<dbReference type="Pfam" id="PF04406">
    <property type="entry name" value="TP6A_N"/>
    <property type="match status" value="1"/>
</dbReference>
<evidence type="ECO:0000256" key="5">
    <source>
        <dbReference type="ARBA" id="ARBA00022723"/>
    </source>
</evidence>
<evidence type="ECO:0000256" key="2">
    <source>
        <dbReference type="ARBA" id="ARBA00001946"/>
    </source>
</evidence>
<dbReference type="InterPro" id="IPR036388">
    <property type="entry name" value="WH-like_DNA-bd_sf"/>
</dbReference>
<dbReference type="InterPro" id="IPR034136">
    <property type="entry name" value="TOPRIM_Topo6A/Spo11"/>
</dbReference>
<keyword evidence="6" id="KW-0460">Magnesium</keyword>
<evidence type="ECO:0000256" key="10">
    <source>
        <dbReference type="PROSITE-ProRule" id="PRU01385"/>
    </source>
</evidence>
<evidence type="ECO:0000256" key="4">
    <source>
        <dbReference type="ARBA" id="ARBA00012895"/>
    </source>
</evidence>
<comment type="cofactor">
    <cofactor evidence="2">
        <name>Mg(2+)</name>
        <dbReference type="ChEBI" id="CHEBI:18420"/>
    </cofactor>
</comment>
<keyword evidence="9 10" id="KW-0413">Isomerase</keyword>
<dbReference type="Gene3D" id="3.40.1360.10">
    <property type="match status" value="1"/>
</dbReference>
<dbReference type="GO" id="GO:0007131">
    <property type="term" value="P:reciprocal meiotic recombination"/>
    <property type="evidence" value="ECO:0007669"/>
    <property type="project" value="TreeGrafter"/>
</dbReference>
<protein>
    <recommendedName>
        <fullName evidence="4">DNA topoisomerase (ATP-hydrolyzing)</fullName>
        <ecNumber evidence="4">5.6.2.2</ecNumber>
    </recommendedName>
</protein>
<dbReference type="PANTHER" id="PTHR10848:SF0">
    <property type="entry name" value="MEIOTIC RECOMBINATION PROTEIN SPO11"/>
    <property type="match status" value="1"/>
</dbReference>
<sequence>MSVPVVTTISTANQKVLDYIESTFNKIIQDIQGDPCKKAVIVLRRITSVRPYHDHEDYMRLKWHIEDSEVVYAFPGKNRDDAWRFACLARILSEIHSAVKQGIIVTKRDIFYHDPGLFKQQTTVDRHVDDIAHTCGVTRRDLNIAASPKGLVAGLKTGNLTDQIVIIHDCYDLTTFDHLANINWILVVEKEAIFSALLERRFHRHPIIGPGVLATAKGYPDLATRRFLRALVDQCQSNVPVFGLFDNDPDGIGILKCYLYGSKRSAREQSCIAPEMTWIGLKSEDLMAITGAGNSWLTLSMRDRNAATSMLNSGEWKDEEGQLLPGLRDCHAELQRMLWLNRKAEIQILDKLEGGLYAWLARTLSVALAEVQT</sequence>
<dbReference type="Proteomes" id="UP000027920">
    <property type="component" value="Unassembled WGS sequence"/>
</dbReference>
<keyword evidence="14" id="KW-1185">Reference proteome</keyword>
<feature type="domain" description="Spo11/DNA topoisomerase VI subunit A N-terminal" evidence="11">
    <location>
        <begin position="83"/>
        <end position="144"/>
    </location>
</feature>
<dbReference type="InterPro" id="IPR002815">
    <property type="entry name" value="Spo11/TopoVI_A"/>
</dbReference>
<dbReference type="EC" id="5.6.2.2" evidence="4"/>
<keyword evidence="5" id="KW-0479">Metal-binding</keyword>
<dbReference type="HOGENOM" id="CLU_037229_0_1_1"/>
<dbReference type="PROSITE" id="PS52041">
    <property type="entry name" value="TOPO_IIB"/>
    <property type="match status" value="1"/>
</dbReference>
<dbReference type="InterPro" id="IPR013049">
    <property type="entry name" value="Spo11/TopoVI_A_N"/>
</dbReference>
<evidence type="ECO:0000256" key="7">
    <source>
        <dbReference type="ARBA" id="ARBA00023029"/>
    </source>
</evidence>
<keyword evidence="7 10" id="KW-0799">Topoisomerase</keyword>
<evidence type="ECO:0000313" key="14">
    <source>
        <dbReference type="Proteomes" id="UP000027920"/>
    </source>
</evidence>
<evidence type="ECO:0000256" key="8">
    <source>
        <dbReference type="ARBA" id="ARBA00023125"/>
    </source>
</evidence>
<dbReference type="CDD" id="cd00223">
    <property type="entry name" value="TOPRIM_TopoIIB_SPO"/>
    <property type="match status" value="1"/>
</dbReference>
<dbReference type="SUPFAM" id="SSF56726">
    <property type="entry name" value="DNA topoisomerase IV, alpha subunit"/>
    <property type="match status" value="1"/>
</dbReference>
<feature type="domain" description="Topoisomerase 6 subunit A/Spo11 TOPRIM" evidence="12">
    <location>
        <begin position="185"/>
        <end position="351"/>
    </location>
</feature>
<evidence type="ECO:0000259" key="12">
    <source>
        <dbReference type="Pfam" id="PF21180"/>
    </source>
</evidence>
<dbReference type="GO" id="GO:0003918">
    <property type="term" value="F:DNA topoisomerase type II (double strand cut, ATP-hydrolyzing) activity"/>
    <property type="evidence" value="ECO:0007669"/>
    <property type="project" value="UniProtKB-UniRule"/>
</dbReference>
<keyword evidence="8 10" id="KW-0238">DNA-binding</keyword>
<dbReference type="Gene3D" id="1.10.10.10">
    <property type="entry name" value="Winged helix-like DNA-binding domain superfamily/Winged helix DNA-binding domain"/>
    <property type="match status" value="1"/>
</dbReference>
<dbReference type="STRING" id="1182545.A0A072NWN0"/>
<dbReference type="PANTHER" id="PTHR10848">
    <property type="entry name" value="MEIOTIC RECOMBINATION PROTEIN SPO11"/>
    <property type="match status" value="1"/>
</dbReference>
<dbReference type="InterPro" id="IPR036078">
    <property type="entry name" value="Spo11/TopoVI_A_sf"/>
</dbReference>
<comment type="similarity">
    <text evidence="3 10">Belongs to the TOP6A family.</text>
</comment>
<dbReference type="RefSeq" id="XP_013254043.1">
    <property type="nucleotide sequence ID" value="XM_013398589.1"/>
</dbReference>
<comment type="caution">
    <text evidence="13">The sequence shown here is derived from an EMBL/GenBank/DDBJ whole genome shotgun (WGS) entry which is preliminary data.</text>
</comment>
<feature type="active site" description="O-(5'-phospho-DNA)-tyrosine intermediate" evidence="10">
    <location>
        <position position="112"/>
    </location>
</feature>
<dbReference type="VEuPathDB" id="FungiDB:A1O9_12370"/>
<evidence type="ECO:0000256" key="1">
    <source>
        <dbReference type="ARBA" id="ARBA00000185"/>
    </source>
</evidence>
<comment type="catalytic activity">
    <reaction evidence="1 10">
        <text>ATP-dependent breakage, passage and rejoining of double-stranded DNA.</text>
        <dbReference type="EC" id="5.6.2.2"/>
    </reaction>
</comment>
<evidence type="ECO:0000256" key="6">
    <source>
        <dbReference type="ARBA" id="ARBA00022842"/>
    </source>
</evidence>
<dbReference type="Pfam" id="PF21180">
    <property type="entry name" value="TOP6A-Spo11_Toprim"/>
    <property type="match status" value="1"/>
</dbReference>
<dbReference type="GO" id="GO:0000706">
    <property type="term" value="P:meiotic DNA double-strand break processing"/>
    <property type="evidence" value="ECO:0007669"/>
    <property type="project" value="TreeGrafter"/>
</dbReference>
<dbReference type="EMBL" id="AMGV01000023">
    <property type="protein sequence ID" value="KEF51453.1"/>
    <property type="molecule type" value="Genomic_DNA"/>
</dbReference>
<reference evidence="13 14" key="1">
    <citation type="submission" date="2013-03" db="EMBL/GenBank/DDBJ databases">
        <title>The Genome Sequence of Exophiala aquamarina CBS 119918.</title>
        <authorList>
            <consortium name="The Broad Institute Genomics Platform"/>
            <person name="Cuomo C."/>
            <person name="de Hoog S."/>
            <person name="Gorbushina A."/>
            <person name="Walker B."/>
            <person name="Young S.K."/>
            <person name="Zeng Q."/>
            <person name="Gargeya S."/>
            <person name="Fitzgerald M."/>
            <person name="Haas B."/>
            <person name="Abouelleil A."/>
            <person name="Allen A.W."/>
            <person name="Alvarado L."/>
            <person name="Arachchi H.M."/>
            <person name="Berlin A.M."/>
            <person name="Chapman S.B."/>
            <person name="Gainer-Dewar J."/>
            <person name="Goldberg J."/>
            <person name="Griggs A."/>
            <person name="Gujja S."/>
            <person name="Hansen M."/>
            <person name="Howarth C."/>
            <person name="Imamovic A."/>
            <person name="Ireland A."/>
            <person name="Larimer J."/>
            <person name="McCowan C."/>
            <person name="Murphy C."/>
            <person name="Pearson M."/>
            <person name="Poon T.W."/>
            <person name="Priest M."/>
            <person name="Roberts A."/>
            <person name="Saif S."/>
            <person name="Shea T."/>
            <person name="Sisk P."/>
            <person name="Sykes S."/>
            <person name="Wortman J."/>
            <person name="Nusbaum C."/>
            <person name="Birren B."/>
        </authorList>
    </citation>
    <scope>NUCLEOTIDE SEQUENCE [LARGE SCALE GENOMIC DNA]</scope>
    <source>
        <strain evidence="13 14">CBS 119918</strain>
    </source>
</reference>
<dbReference type="PRINTS" id="PR01550">
    <property type="entry name" value="TOP6AFAMILY"/>
</dbReference>
<gene>
    <name evidence="13" type="ORF">A1O9_12370</name>
</gene>
<evidence type="ECO:0000256" key="3">
    <source>
        <dbReference type="ARBA" id="ARBA00006559"/>
    </source>
</evidence>
<dbReference type="GO" id="GO:0003677">
    <property type="term" value="F:DNA binding"/>
    <property type="evidence" value="ECO:0007669"/>
    <property type="project" value="UniProtKB-UniRule"/>
</dbReference>
<organism evidence="13 14">
    <name type="scientific">Exophiala aquamarina CBS 119918</name>
    <dbReference type="NCBI Taxonomy" id="1182545"/>
    <lineage>
        <taxon>Eukaryota</taxon>
        <taxon>Fungi</taxon>
        <taxon>Dikarya</taxon>
        <taxon>Ascomycota</taxon>
        <taxon>Pezizomycotina</taxon>
        <taxon>Eurotiomycetes</taxon>
        <taxon>Chaetothyriomycetidae</taxon>
        <taxon>Chaetothyriales</taxon>
        <taxon>Herpotrichiellaceae</taxon>
        <taxon>Exophiala</taxon>
    </lineage>
</organism>
<evidence type="ECO:0000256" key="9">
    <source>
        <dbReference type="ARBA" id="ARBA00023235"/>
    </source>
</evidence>
<dbReference type="GO" id="GO:0042138">
    <property type="term" value="P:meiotic DNA double-strand break formation"/>
    <property type="evidence" value="ECO:0007669"/>
    <property type="project" value="TreeGrafter"/>
</dbReference>
<proteinExistence type="inferred from homology"/>
<evidence type="ECO:0000259" key="11">
    <source>
        <dbReference type="Pfam" id="PF04406"/>
    </source>
</evidence>
<name>A0A072NWN0_9EURO</name>
<dbReference type="GO" id="GO:0046872">
    <property type="term" value="F:metal ion binding"/>
    <property type="evidence" value="ECO:0007669"/>
    <property type="project" value="UniProtKB-KW"/>
</dbReference>
<dbReference type="OrthoDB" id="5377392at2759"/>
<dbReference type="AlphaFoldDB" id="A0A072NWN0"/>
<evidence type="ECO:0000313" key="13">
    <source>
        <dbReference type="EMBL" id="KEF51453.1"/>
    </source>
</evidence>
<dbReference type="GO" id="GO:0000228">
    <property type="term" value="C:nuclear chromosome"/>
    <property type="evidence" value="ECO:0007669"/>
    <property type="project" value="TreeGrafter"/>
</dbReference>
<dbReference type="GO" id="GO:0005524">
    <property type="term" value="F:ATP binding"/>
    <property type="evidence" value="ECO:0007669"/>
    <property type="project" value="InterPro"/>
</dbReference>
<accession>A0A072NWN0</accession>